<comment type="caution">
    <text evidence="2">The sequence shown here is derived from an EMBL/GenBank/DDBJ whole genome shotgun (WGS) entry which is preliminary data.</text>
</comment>
<dbReference type="GO" id="GO:0005730">
    <property type="term" value="C:nucleolus"/>
    <property type="evidence" value="ECO:0007669"/>
    <property type="project" value="TreeGrafter"/>
</dbReference>
<feature type="non-terminal residue" evidence="2">
    <location>
        <position position="159"/>
    </location>
</feature>
<evidence type="ECO:0000259" key="1">
    <source>
        <dbReference type="Pfam" id="PF01137"/>
    </source>
</evidence>
<sequence length="159" mass="17749">MLKPRQIKKFQGHNYFRQRIAMSILSGIPVRIDEIRSELDTPGLRDYEVSILQIAEKLTNGSVIDISYTGTTVLLKPGIINGGKISHECPVSRGLGYFLEFIVSLAPFSKTPVEAKLFGLTNNSIDISVDTFRTVTLPILKYYAKFETGLELQIVSRGL</sequence>
<feature type="domain" description="RNA 3'-terminal phosphate cyclase" evidence="1">
    <location>
        <begin position="9"/>
        <end position="158"/>
    </location>
</feature>
<gene>
    <name evidence="2" type="ORF">AYI68_g6868</name>
</gene>
<reference evidence="2 3" key="1">
    <citation type="journal article" date="2016" name="Mol. Biol. Evol.">
        <title>Genome-Wide Survey of Gut Fungi (Harpellales) Reveals the First Horizontally Transferred Ubiquitin Gene from a Mosquito Host.</title>
        <authorList>
            <person name="Wang Y."/>
            <person name="White M.M."/>
            <person name="Kvist S."/>
            <person name="Moncalvo J.M."/>
        </authorList>
    </citation>
    <scope>NUCLEOTIDE SEQUENCE [LARGE SCALE GENOMIC DNA]</scope>
    <source>
        <strain evidence="2 3">ALG-7-W6</strain>
    </source>
</reference>
<name>A0A1R0GQ96_9FUNG</name>
<protein>
    <submittedName>
        <fullName evidence="2">Putative RNA 3'-terminal phosphate cyclase-like protein</fullName>
    </submittedName>
</protein>
<dbReference type="InterPro" id="IPR023797">
    <property type="entry name" value="RNA3'_phos_cyclase_dom"/>
</dbReference>
<dbReference type="PANTHER" id="PTHR11096:SF1">
    <property type="entry name" value="RNA 3'-TERMINAL PHOSPHATE CYCLASE-LIKE PROTEIN"/>
    <property type="match status" value="1"/>
</dbReference>
<dbReference type="OrthoDB" id="1911237at2759"/>
<dbReference type="Pfam" id="PF01137">
    <property type="entry name" value="RTC"/>
    <property type="match status" value="1"/>
</dbReference>
<dbReference type="EMBL" id="LSSL01005030">
    <property type="protein sequence ID" value="OLY79071.1"/>
    <property type="molecule type" value="Genomic_DNA"/>
</dbReference>
<dbReference type="Proteomes" id="UP000187455">
    <property type="component" value="Unassembled WGS sequence"/>
</dbReference>
<accession>A0A1R0GQ96</accession>
<dbReference type="GO" id="GO:0000479">
    <property type="term" value="P:endonucleolytic cleavage of tricistronic rRNA transcript (SSU-rRNA, 5.8S rRNA, LSU-rRNA)"/>
    <property type="evidence" value="ECO:0007669"/>
    <property type="project" value="TreeGrafter"/>
</dbReference>
<dbReference type="SUPFAM" id="SSF55205">
    <property type="entry name" value="EPT/RTPC-like"/>
    <property type="match status" value="1"/>
</dbReference>
<dbReference type="AlphaFoldDB" id="A0A1R0GQ96"/>
<proteinExistence type="predicted"/>
<dbReference type="InterPro" id="IPR000228">
    <property type="entry name" value="RNA3'_term_phos_cyc"/>
</dbReference>
<dbReference type="STRING" id="133383.A0A1R0GQ96"/>
<keyword evidence="3" id="KW-1185">Reference proteome</keyword>
<evidence type="ECO:0000313" key="3">
    <source>
        <dbReference type="Proteomes" id="UP000187455"/>
    </source>
</evidence>
<dbReference type="GO" id="GO:0004521">
    <property type="term" value="F:RNA endonuclease activity"/>
    <property type="evidence" value="ECO:0007669"/>
    <property type="project" value="TreeGrafter"/>
</dbReference>
<dbReference type="PANTHER" id="PTHR11096">
    <property type="entry name" value="RNA 3' TERMINAL PHOSPHATE CYCLASE"/>
    <property type="match status" value="1"/>
</dbReference>
<dbReference type="InterPro" id="IPR037136">
    <property type="entry name" value="RNA3'_phos_cyclase_dom_sf"/>
</dbReference>
<evidence type="ECO:0000313" key="2">
    <source>
        <dbReference type="EMBL" id="OLY79071.1"/>
    </source>
</evidence>
<organism evidence="2 3">
    <name type="scientific">Smittium mucronatum</name>
    <dbReference type="NCBI Taxonomy" id="133383"/>
    <lineage>
        <taxon>Eukaryota</taxon>
        <taxon>Fungi</taxon>
        <taxon>Fungi incertae sedis</taxon>
        <taxon>Zoopagomycota</taxon>
        <taxon>Kickxellomycotina</taxon>
        <taxon>Harpellomycetes</taxon>
        <taxon>Harpellales</taxon>
        <taxon>Legeriomycetaceae</taxon>
        <taxon>Smittium</taxon>
    </lineage>
</organism>
<dbReference type="Gene3D" id="3.65.10.20">
    <property type="entry name" value="RNA 3'-terminal phosphate cyclase domain"/>
    <property type="match status" value="1"/>
</dbReference>
<dbReference type="InterPro" id="IPR013792">
    <property type="entry name" value="RNA3'P_cycl/enolpyr_Trfase_a/b"/>
</dbReference>